<evidence type="ECO:0000313" key="2">
    <source>
        <dbReference type="EMBL" id="KAF7511944.1"/>
    </source>
</evidence>
<protein>
    <recommendedName>
        <fullName evidence="4">BZIP domain-containing protein</fullName>
    </recommendedName>
</protein>
<feature type="region of interest" description="Disordered" evidence="1">
    <location>
        <begin position="214"/>
        <end position="263"/>
    </location>
</feature>
<evidence type="ECO:0000313" key="3">
    <source>
        <dbReference type="Proteomes" id="UP000606974"/>
    </source>
</evidence>
<dbReference type="Gene3D" id="1.20.5.170">
    <property type="match status" value="1"/>
</dbReference>
<feature type="region of interest" description="Disordered" evidence="1">
    <location>
        <begin position="331"/>
        <end position="387"/>
    </location>
</feature>
<feature type="region of interest" description="Disordered" evidence="1">
    <location>
        <begin position="1"/>
        <end position="28"/>
    </location>
</feature>
<dbReference type="GO" id="GO:0003700">
    <property type="term" value="F:DNA-binding transcription factor activity"/>
    <property type="evidence" value="ECO:0007669"/>
    <property type="project" value="InterPro"/>
</dbReference>
<dbReference type="InterPro" id="IPR046347">
    <property type="entry name" value="bZIP_sf"/>
</dbReference>
<dbReference type="Proteomes" id="UP000606974">
    <property type="component" value="Unassembled WGS sequence"/>
</dbReference>
<sequence>MSPPTRPRQRKASDLAAPSRSDDPDERKRILNVLAQRRYRKRKREHVKALESQLVGKSSVHDSGSVDAASQQNIIADVENDLTASTDLPEDPSQLQSSRERGAFGDWPAALETTNNPPICTQASLYSSQTALFSGMSQMSLGAQAQDEPGIGPSNGQAPADLFTQQGGTAPELAMLDWAMSSAVDNGPAYVPAPNQQLSTWTWDPLVFLPSISLPSTPGGPDLSSRDKESTPPTDPSSSSTSSSPDSASASPPKNPHSSTTQADYPDALQAYCTSHDTFADAQFLQCHDLKLLHSFLSIASLFNLDLNTDIWSLTASSPFYSAPGSLPPPGSLHLPPLPPPPTCTQLPSNSRRRTTRSSTSSLASDPQQTDPRLLPPPHLRPTGATGTALVDLVYDIEDSSEG</sequence>
<dbReference type="AlphaFoldDB" id="A0A8H7E666"/>
<reference evidence="2" key="1">
    <citation type="submission" date="2020-02" db="EMBL/GenBank/DDBJ databases">
        <authorList>
            <person name="Palmer J.M."/>
        </authorList>
    </citation>
    <scope>NUCLEOTIDE SEQUENCE</scope>
    <source>
        <strain evidence="2">EPUS1.4</strain>
        <tissue evidence="2">Thallus</tissue>
    </source>
</reference>
<dbReference type="SUPFAM" id="SSF57959">
    <property type="entry name" value="Leucine zipper domain"/>
    <property type="match status" value="1"/>
</dbReference>
<feature type="compositionally biased region" description="Low complexity" evidence="1">
    <location>
        <begin position="236"/>
        <end position="252"/>
    </location>
</feature>
<organism evidence="2 3">
    <name type="scientific">Endocarpon pusillum</name>
    <dbReference type="NCBI Taxonomy" id="364733"/>
    <lineage>
        <taxon>Eukaryota</taxon>
        <taxon>Fungi</taxon>
        <taxon>Dikarya</taxon>
        <taxon>Ascomycota</taxon>
        <taxon>Pezizomycotina</taxon>
        <taxon>Eurotiomycetes</taxon>
        <taxon>Chaetothyriomycetidae</taxon>
        <taxon>Verrucariales</taxon>
        <taxon>Verrucariaceae</taxon>
        <taxon>Endocarpon</taxon>
    </lineage>
</organism>
<comment type="caution">
    <text evidence="2">The sequence shown here is derived from an EMBL/GenBank/DDBJ whole genome shotgun (WGS) entry which is preliminary data.</text>
</comment>
<dbReference type="CDD" id="cd14688">
    <property type="entry name" value="bZIP_YAP"/>
    <property type="match status" value="1"/>
</dbReference>
<gene>
    <name evidence="2" type="ORF">GJ744_003177</name>
</gene>
<feature type="region of interest" description="Disordered" evidence="1">
    <location>
        <begin position="53"/>
        <end position="99"/>
    </location>
</feature>
<keyword evidence="3" id="KW-1185">Reference proteome</keyword>
<dbReference type="OrthoDB" id="2245989at2759"/>
<name>A0A8H7E666_9EURO</name>
<feature type="compositionally biased region" description="Pro residues" evidence="1">
    <location>
        <begin position="331"/>
        <end position="343"/>
    </location>
</feature>
<dbReference type="EMBL" id="JAACFV010000016">
    <property type="protein sequence ID" value="KAF7511944.1"/>
    <property type="molecule type" value="Genomic_DNA"/>
</dbReference>
<accession>A0A8H7E666</accession>
<evidence type="ECO:0008006" key="4">
    <source>
        <dbReference type="Google" id="ProtNLM"/>
    </source>
</evidence>
<evidence type="ECO:0000256" key="1">
    <source>
        <dbReference type="SAM" id="MobiDB-lite"/>
    </source>
</evidence>
<proteinExistence type="predicted"/>